<dbReference type="InterPro" id="IPR002088">
    <property type="entry name" value="Prenyl_trans_a"/>
</dbReference>
<gene>
    <name evidence="21" type="primary">20195191</name>
    <name evidence="20" type="ORF">HELRODRAFT_110647</name>
</gene>
<dbReference type="InParanoid" id="T1EF39"/>
<keyword evidence="9" id="KW-0007">Acetylation</keyword>
<organism evidence="21 22">
    <name type="scientific">Helobdella robusta</name>
    <name type="common">Californian leech</name>
    <dbReference type="NCBI Taxonomy" id="6412"/>
    <lineage>
        <taxon>Eukaryota</taxon>
        <taxon>Metazoa</taxon>
        <taxon>Spiralia</taxon>
        <taxon>Lophotrochozoa</taxon>
        <taxon>Annelida</taxon>
        <taxon>Clitellata</taxon>
        <taxon>Hirudinea</taxon>
        <taxon>Rhynchobdellida</taxon>
        <taxon>Glossiphoniidae</taxon>
        <taxon>Helobdella</taxon>
    </lineage>
</organism>
<evidence type="ECO:0000256" key="2">
    <source>
        <dbReference type="ARBA" id="ARBA00006734"/>
    </source>
</evidence>
<comment type="catalytic activity">
    <reaction evidence="15">
        <text>L-cysteinyl-[protein] + (2E,6E)-farnesyl diphosphate = S-(2E,6E)-farnesyl-L-cysteinyl-[protein] + diphosphate</text>
        <dbReference type="Rhea" id="RHEA:13345"/>
        <dbReference type="Rhea" id="RHEA-COMP:10131"/>
        <dbReference type="Rhea" id="RHEA-COMP:11535"/>
        <dbReference type="ChEBI" id="CHEBI:29950"/>
        <dbReference type="ChEBI" id="CHEBI:33019"/>
        <dbReference type="ChEBI" id="CHEBI:86019"/>
        <dbReference type="ChEBI" id="CHEBI:175763"/>
        <dbReference type="EC" id="2.5.1.58"/>
    </reaction>
</comment>
<reference evidence="21" key="3">
    <citation type="submission" date="2015-06" db="UniProtKB">
        <authorList>
            <consortium name="EnsemblMetazoa"/>
        </authorList>
    </citation>
    <scope>IDENTIFICATION</scope>
</reference>
<comment type="catalytic activity">
    <reaction evidence="16">
        <text>geranylgeranyl diphosphate + L-cysteinyl-[protein] = S-geranylgeranyl-L-cysteinyl-[protein] + diphosphate</text>
        <dbReference type="Rhea" id="RHEA:21240"/>
        <dbReference type="Rhea" id="RHEA-COMP:10131"/>
        <dbReference type="Rhea" id="RHEA-COMP:11537"/>
        <dbReference type="ChEBI" id="CHEBI:29950"/>
        <dbReference type="ChEBI" id="CHEBI:33019"/>
        <dbReference type="ChEBI" id="CHEBI:57533"/>
        <dbReference type="ChEBI" id="CHEBI:86021"/>
        <dbReference type="EC" id="2.5.1.59"/>
    </reaction>
</comment>
<evidence type="ECO:0000313" key="22">
    <source>
        <dbReference type="Proteomes" id="UP000015101"/>
    </source>
</evidence>
<accession>T1EF39</accession>
<dbReference type="EC" id="2.5.1.59" evidence="3"/>
<evidence type="ECO:0000256" key="17">
    <source>
        <dbReference type="ARBA" id="ARBA00055408"/>
    </source>
</evidence>
<dbReference type="GO" id="GO:0004662">
    <property type="term" value="F:CAAX-protein geranylgeranyltransferase activity"/>
    <property type="evidence" value="ECO:0007669"/>
    <property type="project" value="UniProtKB-EC"/>
</dbReference>
<dbReference type="EnsemblMetazoa" id="HelroT110647">
    <property type="protein sequence ID" value="HelroP110647"/>
    <property type="gene ID" value="HelroG110647"/>
</dbReference>
<keyword evidence="5" id="KW-0637">Prenyltransferase</keyword>
<keyword evidence="8" id="KW-0460">Magnesium</keyword>
<dbReference type="GO" id="GO:0005965">
    <property type="term" value="C:protein farnesyltransferase complex"/>
    <property type="evidence" value="ECO:0000318"/>
    <property type="project" value="GO_Central"/>
</dbReference>
<evidence type="ECO:0000256" key="3">
    <source>
        <dbReference type="ARBA" id="ARBA00012700"/>
    </source>
</evidence>
<evidence type="ECO:0000256" key="13">
    <source>
        <dbReference type="ARBA" id="ARBA00043086"/>
    </source>
</evidence>
<reference evidence="20 22" key="2">
    <citation type="journal article" date="2013" name="Nature">
        <title>Insights into bilaterian evolution from three spiralian genomes.</title>
        <authorList>
            <person name="Simakov O."/>
            <person name="Marletaz F."/>
            <person name="Cho S.J."/>
            <person name="Edsinger-Gonzales E."/>
            <person name="Havlak P."/>
            <person name="Hellsten U."/>
            <person name="Kuo D.H."/>
            <person name="Larsson T."/>
            <person name="Lv J."/>
            <person name="Arendt D."/>
            <person name="Savage R."/>
            <person name="Osoegawa K."/>
            <person name="de Jong P."/>
            <person name="Grimwood J."/>
            <person name="Chapman J.A."/>
            <person name="Shapiro H."/>
            <person name="Aerts A."/>
            <person name="Otillar R.P."/>
            <person name="Terry A.Y."/>
            <person name="Boore J.L."/>
            <person name="Grigoriev I.V."/>
            <person name="Lindberg D.R."/>
            <person name="Seaver E.C."/>
            <person name="Weisblat D.A."/>
            <person name="Putnam N.H."/>
            <person name="Rokhsar D.S."/>
        </authorList>
    </citation>
    <scope>NUCLEOTIDE SEQUENCE</scope>
</reference>
<evidence type="ECO:0000313" key="21">
    <source>
        <dbReference type="EnsemblMetazoa" id="HelroP110647"/>
    </source>
</evidence>
<evidence type="ECO:0000256" key="11">
    <source>
        <dbReference type="ARBA" id="ARBA00041392"/>
    </source>
</evidence>
<evidence type="ECO:0000256" key="19">
    <source>
        <dbReference type="SAM" id="Coils"/>
    </source>
</evidence>
<evidence type="ECO:0000256" key="9">
    <source>
        <dbReference type="ARBA" id="ARBA00022990"/>
    </source>
</evidence>
<evidence type="ECO:0000256" key="7">
    <source>
        <dbReference type="ARBA" id="ARBA00022737"/>
    </source>
</evidence>
<dbReference type="CTD" id="20195191"/>
<evidence type="ECO:0000256" key="4">
    <source>
        <dbReference type="ARBA" id="ARBA00012702"/>
    </source>
</evidence>
<protein>
    <recommendedName>
        <fullName evidence="10">Protein farnesyltransferase/geranylgeranyltransferase type-1 subunit alpha</fullName>
        <ecNumber evidence="4">2.5.1.58</ecNumber>
        <ecNumber evidence="3">2.5.1.59</ecNumber>
    </recommendedName>
    <alternativeName>
        <fullName evidence="13">CAAX farnesyltransferase subunit alpha</fullName>
    </alternativeName>
    <alternativeName>
        <fullName evidence="12">FTase-alpha</fullName>
    </alternativeName>
    <alternativeName>
        <fullName evidence="11">Ras proteins prenyltransferase subunit alpha</fullName>
    </alternativeName>
    <alternativeName>
        <fullName evidence="14">Type I protein geranyl-geranyltransferase subunit alpha</fullName>
    </alternativeName>
</protein>
<dbReference type="Proteomes" id="UP000015101">
    <property type="component" value="Unassembled WGS sequence"/>
</dbReference>
<dbReference type="SUPFAM" id="SSF48439">
    <property type="entry name" value="Protein prenylyltransferase"/>
    <property type="match status" value="1"/>
</dbReference>
<dbReference type="GO" id="GO:0005737">
    <property type="term" value="C:cytoplasm"/>
    <property type="evidence" value="ECO:0000318"/>
    <property type="project" value="GO_Central"/>
</dbReference>
<dbReference type="GO" id="GO:0005953">
    <property type="term" value="C:CAAX-protein geranylgeranyltransferase complex"/>
    <property type="evidence" value="ECO:0000318"/>
    <property type="project" value="GO_Central"/>
</dbReference>
<evidence type="ECO:0000256" key="1">
    <source>
        <dbReference type="ARBA" id="ARBA00001946"/>
    </source>
</evidence>
<dbReference type="PANTHER" id="PTHR11129:SF1">
    <property type="entry name" value="PROTEIN FARNESYLTRANSFERASE_GERANYLGERANYLTRANSFERASE TYPE-1 SUBUNIT ALPHA"/>
    <property type="match status" value="1"/>
</dbReference>
<dbReference type="Gene3D" id="1.25.40.120">
    <property type="entry name" value="Protein prenylyltransferase"/>
    <property type="match status" value="1"/>
</dbReference>
<evidence type="ECO:0000256" key="10">
    <source>
        <dbReference type="ARBA" id="ARBA00040965"/>
    </source>
</evidence>
<dbReference type="PROSITE" id="PS51147">
    <property type="entry name" value="PFTA"/>
    <property type="match status" value="5"/>
</dbReference>
<dbReference type="KEGG" id="hro:HELRODRAFT_110647"/>
<comment type="function">
    <text evidence="17">Essential subunit of both the farnesyltransferase and the geranylgeranyltransferase complex. Contributes to the transfer of a farnesyl or geranylgeranyl moiety from farnesyl or geranylgeranyl diphosphate to a cysteine at the fourth position from the C-terminus of several proteins having the C-terminal sequence Cys-aliphatic-aliphatic-X. May positively regulate neuromuscular junction development downstream of MUSK via its function in RAC1 prenylation and activation.</text>
</comment>
<dbReference type="FunCoup" id="T1EF39">
    <property type="interactions" value="1633"/>
</dbReference>
<comment type="cofactor">
    <cofactor evidence="1">
        <name>Mg(2+)</name>
        <dbReference type="ChEBI" id="CHEBI:18420"/>
    </cofactor>
</comment>
<dbReference type="OrthoDB" id="272289at2759"/>
<name>T1EF39_HELRO</name>
<evidence type="ECO:0000256" key="8">
    <source>
        <dbReference type="ARBA" id="ARBA00022842"/>
    </source>
</evidence>
<dbReference type="AlphaFoldDB" id="T1EF39"/>
<dbReference type="EMBL" id="KB096222">
    <property type="protein sequence ID" value="ESO07138.1"/>
    <property type="molecule type" value="Genomic_DNA"/>
</dbReference>
<evidence type="ECO:0000256" key="6">
    <source>
        <dbReference type="ARBA" id="ARBA00022679"/>
    </source>
</evidence>
<evidence type="ECO:0000256" key="12">
    <source>
        <dbReference type="ARBA" id="ARBA00042436"/>
    </source>
</evidence>
<evidence type="ECO:0000256" key="5">
    <source>
        <dbReference type="ARBA" id="ARBA00022602"/>
    </source>
</evidence>
<feature type="coiled-coil region" evidence="19">
    <location>
        <begin position="264"/>
        <end position="291"/>
    </location>
</feature>
<dbReference type="Pfam" id="PF01239">
    <property type="entry name" value="PPTA"/>
    <property type="match status" value="5"/>
</dbReference>
<dbReference type="GO" id="GO:0007323">
    <property type="term" value="P:peptide pheromone maturation"/>
    <property type="evidence" value="ECO:0000318"/>
    <property type="project" value="GO_Central"/>
</dbReference>
<keyword evidence="19" id="KW-0175">Coiled coil</keyword>
<evidence type="ECO:0000256" key="16">
    <source>
        <dbReference type="ARBA" id="ARBA00050428"/>
    </source>
</evidence>
<dbReference type="RefSeq" id="XP_009014516.1">
    <property type="nucleotide sequence ID" value="XM_009016268.1"/>
</dbReference>
<dbReference type="EC" id="2.5.1.58" evidence="4"/>
<dbReference type="FunFam" id="1.25.40.120:FF:000002">
    <property type="entry name" value="Protein farnesyltransferase/geranylgeranyltransferase type-1 subunit alpha"/>
    <property type="match status" value="1"/>
</dbReference>
<dbReference type="EMBL" id="AMQM01003553">
    <property type="status" value="NOT_ANNOTATED_CDS"/>
    <property type="molecule type" value="Genomic_DNA"/>
</dbReference>
<dbReference type="OMA" id="WAIRTFN"/>
<dbReference type="HOGENOM" id="CLU_026582_1_1_1"/>
<evidence type="ECO:0000256" key="18">
    <source>
        <dbReference type="ARBA" id="ARBA00063604"/>
    </source>
</evidence>
<evidence type="ECO:0000256" key="15">
    <source>
        <dbReference type="ARBA" id="ARBA00050225"/>
    </source>
</evidence>
<sequence length="320" mass="38100">MDQLDSAEDPYVFYRERQEWKDVTPVSQDDGPFTVVQIAYSDKFKDVFDYFRAILKSGEISERAFDLTTDAAGQNPANYTVWRHRRLLLKELNKDLNEELDYISEIIEEHPKNYQVWYHRSVIVLWLNDASKELKFIEKILKDDAKNYHAWQHRQWILTKFNLWENELEFVSKLIKNDVRNNSAWNQRYFVIAHTTGFTDEVVQRELEYTTQQILKVPHNESPWNYLRGILSDKGKFEFSQIMEFCDKLYKDNIRSFYLLGFMVECLEDALKEASANKEELLKKALQLCDTLIENDTIRVEYWNYISRSLSVQHSAQATA</sequence>
<evidence type="ECO:0000313" key="20">
    <source>
        <dbReference type="EMBL" id="ESO07138.1"/>
    </source>
</evidence>
<dbReference type="GeneID" id="20195191"/>
<keyword evidence="22" id="KW-1185">Reference proteome</keyword>
<dbReference type="eggNOG" id="KOG0530">
    <property type="taxonomic scope" value="Eukaryota"/>
</dbReference>
<dbReference type="GO" id="GO:0004660">
    <property type="term" value="F:protein farnesyltransferase activity"/>
    <property type="evidence" value="ECO:0007669"/>
    <property type="project" value="UniProtKB-EC"/>
</dbReference>
<comment type="similarity">
    <text evidence="2">Belongs to the protein prenyltransferase subunit alpha family.</text>
</comment>
<keyword evidence="7" id="KW-0677">Repeat</keyword>
<evidence type="ECO:0000256" key="14">
    <source>
        <dbReference type="ARBA" id="ARBA00043219"/>
    </source>
</evidence>
<dbReference type="STRING" id="6412.T1EF39"/>
<keyword evidence="6" id="KW-0808">Transferase</keyword>
<dbReference type="PANTHER" id="PTHR11129">
    <property type="entry name" value="PROTEIN FARNESYLTRANSFERASE ALPHA SUBUNIT/RAB GERANYLGERANYL TRANSFERASE ALPHA SUBUNIT"/>
    <property type="match status" value="1"/>
</dbReference>
<reference evidence="22" key="1">
    <citation type="submission" date="2012-12" db="EMBL/GenBank/DDBJ databases">
        <authorList>
            <person name="Hellsten U."/>
            <person name="Grimwood J."/>
            <person name="Chapman J.A."/>
            <person name="Shapiro H."/>
            <person name="Aerts A."/>
            <person name="Otillar R.P."/>
            <person name="Terry A.Y."/>
            <person name="Boore J.L."/>
            <person name="Simakov O."/>
            <person name="Marletaz F."/>
            <person name="Cho S.-J."/>
            <person name="Edsinger-Gonzales E."/>
            <person name="Havlak P."/>
            <person name="Kuo D.-H."/>
            <person name="Larsson T."/>
            <person name="Lv J."/>
            <person name="Arendt D."/>
            <person name="Savage R."/>
            <person name="Osoegawa K."/>
            <person name="de Jong P."/>
            <person name="Lindberg D.R."/>
            <person name="Seaver E.C."/>
            <person name="Weisblat D.A."/>
            <person name="Putnam N.H."/>
            <person name="Grigoriev I.V."/>
            <person name="Rokhsar D.S."/>
        </authorList>
    </citation>
    <scope>NUCLEOTIDE SEQUENCE</scope>
</reference>
<comment type="subunit">
    <text evidence="18">Heterodimer of FNTA and FNTB (farnesyltransferase). Heterodimer of FNTA and PGGT1B (geranylgeranyltransferase).</text>
</comment>
<proteinExistence type="inferred from homology"/>